<evidence type="ECO:0000256" key="1">
    <source>
        <dbReference type="ARBA" id="ARBA00004141"/>
    </source>
</evidence>
<comment type="subcellular location">
    <subcellularLocation>
        <location evidence="1">Membrane</location>
        <topology evidence="1">Multi-pass membrane protein</topology>
    </subcellularLocation>
</comment>
<evidence type="ECO:0000256" key="4">
    <source>
        <dbReference type="ARBA" id="ARBA00023136"/>
    </source>
</evidence>
<evidence type="ECO:0000256" key="3">
    <source>
        <dbReference type="ARBA" id="ARBA00022989"/>
    </source>
</evidence>
<evidence type="ECO:0000256" key="2">
    <source>
        <dbReference type="ARBA" id="ARBA00022692"/>
    </source>
</evidence>
<evidence type="ECO:0000256" key="5">
    <source>
        <dbReference type="SAM" id="Phobius"/>
    </source>
</evidence>
<keyword evidence="2 5" id="KW-0812">Transmembrane</keyword>
<dbReference type="GO" id="GO:0015086">
    <property type="term" value="F:cadmium ion transmembrane transporter activity"/>
    <property type="evidence" value="ECO:0007669"/>
    <property type="project" value="TreeGrafter"/>
</dbReference>
<keyword evidence="4 5" id="KW-0472">Membrane</keyword>
<keyword evidence="7" id="KW-1185">Reference proteome</keyword>
<evidence type="ECO:0000313" key="6">
    <source>
        <dbReference type="EMBL" id="KAK0489576.1"/>
    </source>
</evidence>
<reference evidence="6" key="1">
    <citation type="submission" date="2023-06" db="EMBL/GenBank/DDBJ databases">
        <authorList>
            <consortium name="Lawrence Berkeley National Laboratory"/>
            <person name="Ahrendt S."/>
            <person name="Sahu N."/>
            <person name="Indic B."/>
            <person name="Wong-Bajracharya J."/>
            <person name="Merenyi Z."/>
            <person name="Ke H.-M."/>
            <person name="Monk M."/>
            <person name="Kocsube S."/>
            <person name="Drula E."/>
            <person name="Lipzen A."/>
            <person name="Balint B."/>
            <person name="Henrissat B."/>
            <person name="Andreopoulos B."/>
            <person name="Martin F.M."/>
            <person name="Harder C.B."/>
            <person name="Rigling D."/>
            <person name="Ford K.L."/>
            <person name="Foster G.D."/>
            <person name="Pangilinan J."/>
            <person name="Papanicolaou A."/>
            <person name="Barry K."/>
            <person name="LaButti K."/>
            <person name="Viragh M."/>
            <person name="Koriabine M."/>
            <person name="Yan M."/>
            <person name="Riley R."/>
            <person name="Champramary S."/>
            <person name="Plett K.L."/>
            <person name="Tsai I.J."/>
            <person name="Slot J."/>
            <person name="Sipos G."/>
            <person name="Plett J."/>
            <person name="Nagy L.G."/>
            <person name="Grigoriev I.V."/>
        </authorList>
    </citation>
    <scope>NUCLEOTIDE SEQUENCE</scope>
    <source>
        <strain evidence="6">HWK02</strain>
    </source>
</reference>
<dbReference type="GO" id="GO:0005384">
    <property type="term" value="F:manganese ion transmembrane transporter activity"/>
    <property type="evidence" value="ECO:0007669"/>
    <property type="project" value="TreeGrafter"/>
</dbReference>
<protein>
    <submittedName>
        <fullName evidence="6">Uncharacterized protein</fullName>
    </submittedName>
</protein>
<dbReference type="Proteomes" id="UP001175228">
    <property type="component" value="Unassembled WGS sequence"/>
</dbReference>
<organism evidence="6 7">
    <name type="scientific">Armillaria luteobubalina</name>
    <dbReference type="NCBI Taxonomy" id="153913"/>
    <lineage>
        <taxon>Eukaryota</taxon>
        <taxon>Fungi</taxon>
        <taxon>Dikarya</taxon>
        <taxon>Basidiomycota</taxon>
        <taxon>Agaricomycotina</taxon>
        <taxon>Agaricomycetes</taxon>
        <taxon>Agaricomycetidae</taxon>
        <taxon>Agaricales</taxon>
        <taxon>Marasmiineae</taxon>
        <taxon>Physalacriaceae</taxon>
        <taxon>Armillaria</taxon>
    </lineage>
</organism>
<accession>A0AA39PTM5</accession>
<sequence length="157" mass="16870">MARGLPSTNMIKQQLSFSLSFIKLHLYVVLSLLCFTVVIILAGTTLPTTILTASFFDAYDCIRITVSSSVATVFTIALLLSGKFRPIATVARQAMSEGFLNICLSPVFKLLIPRLLSLIPVLTVAISIDRNGIDTLVVASQVVSSIVLPFIVVPLSG</sequence>
<feature type="transmembrane region" description="Helical" evidence="5">
    <location>
        <begin position="21"/>
        <end position="42"/>
    </location>
</feature>
<dbReference type="InterPro" id="IPR001046">
    <property type="entry name" value="NRAMP_fam"/>
</dbReference>
<dbReference type="GO" id="GO:0034755">
    <property type="term" value="P:iron ion transmembrane transport"/>
    <property type="evidence" value="ECO:0007669"/>
    <property type="project" value="TreeGrafter"/>
</dbReference>
<comment type="caution">
    <text evidence="6">The sequence shown here is derived from an EMBL/GenBank/DDBJ whole genome shotgun (WGS) entry which is preliminary data.</text>
</comment>
<name>A0AA39PTM5_9AGAR</name>
<keyword evidence="3 5" id="KW-1133">Transmembrane helix</keyword>
<evidence type="ECO:0000313" key="7">
    <source>
        <dbReference type="Proteomes" id="UP001175228"/>
    </source>
</evidence>
<gene>
    <name evidence="6" type="ORF">EDD18DRAFT_1189932</name>
</gene>
<dbReference type="AlphaFoldDB" id="A0AA39PTM5"/>
<feature type="transmembrane region" description="Helical" evidence="5">
    <location>
        <begin position="62"/>
        <end position="81"/>
    </location>
</feature>
<dbReference type="GO" id="GO:0005886">
    <property type="term" value="C:plasma membrane"/>
    <property type="evidence" value="ECO:0007669"/>
    <property type="project" value="TreeGrafter"/>
</dbReference>
<proteinExistence type="predicted"/>
<dbReference type="PANTHER" id="PTHR11706:SF101">
    <property type="entry name" value="MANGANESE TRANSPORTER SMF1"/>
    <property type="match status" value="1"/>
</dbReference>
<dbReference type="EMBL" id="JAUEPU010000038">
    <property type="protein sequence ID" value="KAK0489576.1"/>
    <property type="molecule type" value="Genomic_DNA"/>
</dbReference>
<dbReference type="PANTHER" id="PTHR11706">
    <property type="entry name" value="SOLUTE CARRIER PROTEIN FAMILY 11 MEMBER"/>
    <property type="match status" value="1"/>
</dbReference>
<dbReference type="GO" id="GO:0030026">
    <property type="term" value="P:intracellular manganese ion homeostasis"/>
    <property type="evidence" value="ECO:0007669"/>
    <property type="project" value="TreeGrafter"/>
</dbReference>
<dbReference type="Pfam" id="PF01566">
    <property type="entry name" value="Nramp"/>
    <property type="match status" value="1"/>
</dbReference>